<feature type="chain" id="PRO_5019416766" description="Protein kinase domain-containing protein" evidence="4">
    <location>
        <begin position="24"/>
        <end position="411"/>
    </location>
</feature>
<dbReference type="Pfam" id="PF07714">
    <property type="entry name" value="PK_Tyr_Ser-Thr"/>
    <property type="match status" value="1"/>
</dbReference>
<keyword evidence="3" id="KW-1133">Transmembrane helix</keyword>
<feature type="transmembrane region" description="Helical" evidence="3">
    <location>
        <begin position="33"/>
        <end position="55"/>
    </location>
</feature>
<organism evidence="6 7">
    <name type="scientific">Ensete ventricosum</name>
    <name type="common">Abyssinian banana</name>
    <name type="synonym">Musa ensete</name>
    <dbReference type="NCBI Taxonomy" id="4639"/>
    <lineage>
        <taxon>Eukaryota</taxon>
        <taxon>Viridiplantae</taxon>
        <taxon>Streptophyta</taxon>
        <taxon>Embryophyta</taxon>
        <taxon>Tracheophyta</taxon>
        <taxon>Spermatophyta</taxon>
        <taxon>Magnoliopsida</taxon>
        <taxon>Liliopsida</taxon>
        <taxon>Zingiberales</taxon>
        <taxon>Musaceae</taxon>
        <taxon>Ensete</taxon>
    </lineage>
</organism>
<evidence type="ECO:0000256" key="4">
    <source>
        <dbReference type="SAM" id="SignalP"/>
    </source>
</evidence>
<evidence type="ECO:0000256" key="3">
    <source>
        <dbReference type="SAM" id="Phobius"/>
    </source>
</evidence>
<evidence type="ECO:0000256" key="1">
    <source>
        <dbReference type="PROSITE-ProRule" id="PRU10141"/>
    </source>
</evidence>
<dbReference type="InterPro" id="IPR046959">
    <property type="entry name" value="PRK1-6/SRF4-like"/>
</dbReference>
<sequence>MHTAHPHHHLPLLLLLTFGRVVAADTQLKTLLVAIFVIVDALVLLILVWTIYAFCRRLKAKETGKENPPPGEVNEKGEGVRCEEEEEEEDAVVQEPGKITFAKDGGGFGLEELLKASAEGLGKGSFGSCYKAMVDDARMVVVKRLRGVGPVTKEEFLKHMRSLSAMEHPNLLPLLGYYYSSTEKLVISNYACNGNLFDRIHGKIADLSSKPYETGGGRRADRTPFSWSSRLQVAQGVAQAMEFLHLNMRSSVPHGNLKASNVLLDESDKPLVCDHGLVPLIPASLAVNRMVCYKSPEYQHNRSVSRKTDVWSYGCLLLELITGRVAATSTPGGVRGGELCHWVNRAVREEWTGEVFDAEFLVHKRATSGMIMLLKLALWCCEQSPEKRPEMEEVAREVERITAGETDAEDD</sequence>
<feature type="binding site" evidence="1">
    <location>
        <position position="143"/>
    </location>
    <ligand>
        <name>ATP</name>
        <dbReference type="ChEBI" id="CHEBI:30616"/>
    </ligand>
</feature>
<dbReference type="Proteomes" id="UP000287651">
    <property type="component" value="Unassembled WGS sequence"/>
</dbReference>
<keyword evidence="4" id="KW-0732">Signal</keyword>
<dbReference type="Gene3D" id="3.30.200.20">
    <property type="entry name" value="Phosphorylase Kinase, domain 1"/>
    <property type="match status" value="1"/>
</dbReference>
<name>A0A426ZIA6_ENSVE</name>
<keyword evidence="1" id="KW-0547">Nucleotide-binding</keyword>
<dbReference type="PROSITE" id="PS50011">
    <property type="entry name" value="PROTEIN_KINASE_DOM"/>
    <property type="match status" value="1"/>
</dbReference>
<dbReference type="GO" id="GO:0004672">
    <property type="term" value="F:protein kinase activity"/>
    <property type="evidence" value="ECO:0007669"/>
    <property type="project" value="InterPro"/>
</dbReference>
<evidence type="ECO:0000259" key="5">
    <source>
        <dbReference type="PROSITE" id="PS50011"/>
    </source>
</evidence>
<dbReference type="PANTHER" id="PTHR48007:SF43">
    <property type="entry name" value="POLLEN RECEPTOR-LIKE KINASE 4"/>
    <property type="match status" value="1"/>
</dbReference>
<dbReference type="PROSITE" id="PS00107">
    <property type="entry name" value="PROTEIN_KINASE_ATP"/>
    <property type="match status" value="1"/>
</dbReference>
<keyword evidence="1" id="KW-0067">ATP-binding</keyword>
<accession>A0A426ZIA6</accession>
<evidence type="ECO:0000313" key="6">
    <source>
        <dbReference type="EMBL" id="RRT63708.1"/>
    </source>
</evidence>
<feature type="region of interest" description="Disordered" evidence="2">
    <location>
        <begin position="62"/>
        <end position="89"/>
    </location>
</feature>
<feature type="compositionally biased region" description="Basic and acidic residues" evidence="2">
    <location>
        <begin position="73"/>
        <end position="82"/>
    </location>
</feature>
<feature type="domain" description="Protein kinase" evidence="5">
    <location>
        <begin position="115"/>
        <end position="401"/>
    </location>
</feature>
<feature type="compositionally biased region" description="Basic and acidic residues" evidence="2">
    <location>
        <begin position="390"/>
        <end position="402"/>
    </location>
</feature>
<evidence type="ECO:0000313" key="7">
    <source>
        <dbReference type="Proteomes" id="UP000287651"/>
    </source>
</evidence>
<dbReference type="GO" id="GO:0005524">
    <property type="term" value="F:ATP binding"/>
    <property type="evidence" value="ECO:0007669"/>
    <property type="project" value="UniProtKB-UniRule"/>
</dbReference>
<dbReference type="InterPro" id="IPR017441">
    <property type="entry name" value="Protein_kinase_ATP_BS"/>
</dbReference>
<evidence type="ECO:0000256" key="2">
    <source>
        <dbReference type="SAM" id="MobiDB-lite"/>
    </source>
</evidence>
<dbReference type="EMBL" id="AMZH03006485">
    <property type="protein sequence ID" value="RRT63708.1"/>
    <property type="molecule type" value="Genomic_DNA"/>
</dbReference>
<dbReference type="SUPFAM" id="SSF56112">
    <property type="entry name" value="Protein kinase-like (PK-like)"/>
    <property type="match status" value="1"/>
</dbReference>
<dbReference type="InterPro" id="IPR000719">
    <property type="entry name" value="Prot_kinase_dom"/>
</dbReference>
<feature type="region of interest" description="Disordered" evidence="2">
    <location>
        <begin position="390"/>
        <end position="411"/>
    </location>
</feature>
<dbReference type="Gene3D" id="1.10.510.10">
    <property type="entry name" value="Transferase(Phosphotransferase) domain 1"/>
    <property type="match status" value="1"/>
</dbReference>
<keyword evidence="3" id="KW-0812">Transmembrane</keyword>
<feature type="signal peptide" evidence="4">
    <location>
        <begin position="1"/>
        <end position="23"/>
    </location>
</feature>
<comment type="caution">
    <text evidence="6">The sequence shown here is derived from an EMBL/GenBank/DDBJ whole genome shotgun (WGS) entry which is preliminary data.</text>
</comment>
<dbReference type="AlphaFoldDB" id="A0A426ZIA6"/>
<protein>
    <recommendedName>
        <fullName evidence="5">Protein kinase domain-containing protein</fullName>
    </recommendedName>
</protein>
<dbReference type="InterPro" id="IPR011009">
    <property type="entry name" value="Kinase-like_dom_sf"/>
</dbReference>
<reference evidence="6 7" key="1">
    <citation type="journal article" date="2014" name="Agronomy (Basel)">
        <title>A Draft Genome Sequence for Ensete ventricosum, the Drought-Tolerant Tree Against Hunger.</title>
        <authorList>
            <person name="Harrison J."/>
            <person name="Moore K.A."/>
            <person name="Paszkiewicz K."/>
            <person name="Jones T."/>
            <person name="Grant M."/>
            <person name="Ambacheew D."/>
            <person name="Muzemil S."/>
            <person name="Studholme D.J."/>
        </authorList>
    </citation>
    <scope>NUCLEOTIDE SEQUENCE [LARGE SCALE GENOMIC DNA]</scope>
</reference>
<dbReference type="PANTHER" id="PTHR48007">
    <property type="entry name" value="LEUCINE-RICH REPEAT RECEPTOR-LIKE PROTEIN KINASE PXC1"/>
    <property type="match status" value="1"/>
</dbReference>
<proteinExistence type="predicted"/>
<gene>
    <name evidence="6" type="ORF">B296_00004950</name>
</gene>
<keyword evidence="3" id="KW-0472">Membrane</keyword>
<dbReference type="InterPro" id="IPR001245">
    <property type="entry name" value="Ser-Thr/Tyr_kinase_cat_dom"/>
</dbReference>